<dbReference type="Proteomes" id="UP000266272">
    <property type="component" value="Unassembled WGS sequence"/>
</dbReference>
<feature type="domain" description="SnoaL-like" evidence="1">
    <location>
        <begin position="16"/>
        <end position="115"/>
    </location>
</feature>
<dbReference type="PANTHER" id="PTHR41252:SF1">
    <property type="entry name" value="BLR2505 PROTEIN"/>
    <property type="match status" value="1"/>
</dbReference>
<organism evidence="2 3">
    <name type="scientific">Trichoderma arundinaceum</name>
    <dbReference type="NCBI Taxonomy" id="490622"/>
    <lineage>
        <taxon>Eukaryota</taxon>
        <taxon>Fungi</taxon>
        <taxon>Dikarya</taxon>
        <taxon>Ascomycota</taxon>
        <taxon>Pezizomycotina</taxon>
        <taxon>Sordariomycetes</taxon>
        <taxon>Hypocreomycetidae</taxon>
        <taxon>Hypocreales</taxon>
        <taxon>Hypocreaceae</taxon>
        <taxon>Trichoderma</taxon>
    </lineage>
</organism>
<dbReference type="SUPFAM" id="SSF54427">
    <property type="entry name" value="NTF2-like"/>
    <property type="match status" value="1"/>
</dbReference>
<dbReference type="PANTHER" id="PTHR41252">
    <property type="entry name" value="BLR2505 PROTEIN"/>
    <property type="match status" value="1"/>
</dbReference>
<reference evidence="2 3" key="1">
    <citation type="journal article" date="2018" name="PLoS Pathog.">
        <title>Evolution of structural diversity of trichothecenes, a family of toxins produced by plant pathogenic and entomopathogenic fungi.</title>
        <authorList>
            <person name="Proctor R.H."/>
            <person name="McCormick S.P."/>
            <person name="Kim H.S."/>
            <person name="Cardoza R.E."/>
            <person name="Stanley A.M."/>
            <person name="Lindo L."/>
            <person name="Kelly A."/>
            <person name="Brown D.W."/>
            <person name="Lee T."/>
            <person name="Vaughan M.M."/>
            <person name="Alexander N.J."/>
            <person name="Busman M."/>
            <person name="Gutierrez S."/>
        </authorList>
    </citation>
    <scope>NUCLEOTIDE SEQUENCE [LARGE SCALE GENOMIC DNA]</scope>
    <source>
        <strain evidence="2 3">IBT 40837</strain>
    </source>
</reference>
<keyword evidence="3" id="KW-1185">Reference proteome</keyword>
<proteinExistence type="predicted"/>
<protein>
    <recommendedName>
        <fullName evidence="1">SnoaL-like domain-containing protein</fullName>
    </recommendedName>
</protein>
<dbReference type="InterPro" id="IPR037401">
    <property type="entry name" value="SnoaL-like"/>
</dbReference>
<evidence type="ECO:0000313" key="3">
    <source>
        <dbReference type="Proteomes" id="UP000266272"/>
    </source>
</evidence>
<sequence length="136" mass="15364">MDVVQLIQMHFQTIKADPKAWFNLYSHDAILEMPYAPHPFPTTINGIDAIVAAVAEHISSLGDDFYAEVKKVYPVKDEDAAFVEFTMGGTVKLTGKKYEQDYISYFRAEDSKIVLYREYFDSARIAAAFTPGNQVV</sequence>
<dbReference type="AlphaFoldDB" id="A0A395NPF2"/>
<dbReference type="InterPro" id="IPR032710">
    <property type="entry name" value="NTF2-like_dom_sf"/>
</dbReference>
<name>A0A395NPF2_TRIAR</name>
<accession>A0A395NPF2</accession>
<dbReference type="Gene3D" id="3.10.450.50">
    <property type="match status" value="1"/>
</dbReference>
<dbReference type="EMBL" id="PXOA01000246">
    <property type="protein sequence ID" value="RFU77878.1"/>
    <property type="molecule type" value="Genomic_DNA"/>
</dbReference>
<evidence type="ECO:0000313" key="2">
    <source>
        <dbReference type="EMBL" id="RFU77878.1"/>
    </source>
</evidence>
<evidence type="ECO:0000259" key="1">
    <source>
        <dbReference type="Pfam" id="PF12680"/>
    </source>
</evidence>
<dbReference type="OrthoDB" id="4896382at2759"/>
<dbReference type="Pfam" id="PF12680">
    <property type="entry name" value="SnoaL_2"/>
    <property type="match status" value="1"/>
</dbReference>
<gene>
    <name evidence="2" type="ORF">TARUN_4346</name>
</gene>
<comment type="caution">
    <text evidence="2">The sequence shown here is derived from an EMBL/GenBank/DDBJ whole genome shotgun (WGS) entry which is preliminary data.</text>
</comment>